<keyword evidence="3" id="KW-0050">Antiport</keyword>
<evidence type="ECO:0000256" key="7">
    <source>
        <dbReference type="ARBA" id="ARBA00023065"/>
    </source>
</evidence>
<dbReference type="InterPro" id="IPR048279">
    <property type="entry name" value="MdtK-like"/>
</dbReference>
<dbReference type="PIRSF" id="PIRSF006603">
    <property type="entry name" value="DinF"/>
    <property type="match status" value="1"/>
</dbReference>
<dbReference type="GO" id="GO:0005886">
    <property type="term" value="C:plasma membrane"/>
    <property type="evidence" value="ECO:0007669"/>
    <property type="project" value="UniProtKB-SubCell"/>
</dbReference>
<keyword evidence="12" id="KW-1185">Reference proteome</keyword>
<feature type="transmembrane region" description="Helical" evidence="10">
    <location>
        <begin position="312"/>
        <end position="335"/>
    </location>
</feature>
<dbReference type="EMBL" id="CP067089">
    <property type="protein sequence ID" value="QQO09567.1"/>
    <property type="molecule type" value="Genomic_DNA"/>
</dbReference>
<evidence type="ECO:0000256" key="10">
    <source>
        <dbReference type="SAM" id="Phobius"/>
    </source>
</evidence>
<dbReference type="Pfam" id="PF01554">
    <property type="entry name" value="MatE"/>
    <property type="match status" value="2"/>
</dbReference>
<reference evidence="11" key="1">
    <citation type="submission" date="2021-01" db="EMBL/GenBank/DDBJ databases">
        <title>Description of Breznakiella homolactica.</title>
        <authorList>
            <person name="Song Y."/>
            <person name="Brune A."/>
        </authorList>
    </citation>
    <scope>NUCLEOTIDE SEQUENCE</scope>
    <source>
        <strain evidence="11">RmG30</strain>
    </source>
</reference>
<feature type="transmembrane region" description="Helical" evidence="10">
    <location>
        <begin position="55"/>
        <end position="79"/>
    </location>
</feature>
<gene>
    <name evidence="11" type="ORF">JFL75_01215</name>
</gene>
<evidence type="ECO:0000256" key="6">
    <source>
        <dbReference type="ARBA" id="ARBA00022989"/>
    </source>
</evidence>
<dbReference type="PANTHER" id="PTHR43298">
    <property type="entry name" value="MULTIDRUG RESISTANCE PROTEIN NORM-RELATED"/>
    <property type="match status" value="1"/>
</dbReference>
<sequence>MRDMTEGSIPGHMMRFTVPLLLSNVFQQLYNAADTVIVGRYLGKEALAAVGSAGAVMNILFFLIFGISMGASVIIAQYYGARRIALVKKEMGTACTAGMLFTVFIIILSFSSADWVQRTIKTPDEILPQAVQYLRIIIGGLIFTFIYNMLSSAMRALGDANAPVIFLILSSGLNIILDLIFIRSFGMGTSGAAWATVISQAAAAILCVIHIRRKVPALRLAGQDFTVDPRLLRQTIRFSGVYAVQQCVLYSGVLLVQGTVNSLGIDAMAAYNAGTKIDNFFLMPGDSLAAALSTFAAQNTGAGNTKRIKAGLGYTIGIGLGFCGILALLLLLTAPRMMGLFLDSSDSAVILLGTSYLRMMAVLYPLTALCNSFQGFFRGIGNMKVTLIATLLQIPIRVVLSAILVHRFALNAVPVAAGIGWIAMILYEFYEYNRYRKSISSGNPADKTAERSLA</sequence>
<keyword evidence="4" id="KW-1003">Cell membrane</keyword>
<evidence type="ECO:0000256" key="5">
    <source>
        <dbReference type="ARBA" id="ARBA00022692"/>
    </source>
</evidence>
<dbReference type="InterPro" id="IPR050222">
    <property type="entry name" value="MATE_MdtK"/>
</dbReference>
<feature type="transmembrane region" description="Helical" evidence="10">
    <location>
        <begin position="385"/>
        <end position="406"/>
    </location>
</feature>
<accession>A0A7T7XNL7</accession>
<feature type="transmembrane region" description="Helical" evidence="10">
    <location>
        <begin position="412"/>
        <end position="430"/>
    </location>
</feature>
<keyword evidence="7" id="KW-0406">Ion transport</keyword>
<keyword evidence="5 10" id="KW-0812">Transmembrane</keyword>
<evidence type="ECO:0000313" key="11">
    <source>
        <dbReference type="EMBL" id="QQO09567.1"/>
    </source>
</evidence>
<evidence type="ECO:0000256" key="9">
    <source>
        <dbReference type="ARBA" id="ARBA00031636"/>
    </source>
</evidence>
<evidence type="ECO:0000256" key="8">
    <source>
        <dbReference type="ARBA" id="ARBA00023136"/>
    </source>
</evidence>
<dbReference type="Proteomes" id="UP000595917">
    <property type="component" value="Chromosome"/>
</dbReference>
<dbReference type="GO" id="GO:0006811">
    <property type="term" value="P:monoatomic ion transport"/>
    <property type="evidence" value="ECO:0007669"/>
    <property type="project" value="UniProtKB-KW"/>
</dbReference>
<dbReference type="InterPro" id="IPR002528">
    <property type="entry name" value="MATE_fam"/>
</dbReference>
<dbReference type="PANTHER" id="PTHR43298:SF2">
    <property type="entry name" value="FMN_FAD EXPORTER YEEO-RELATED"/>
    <property type="match status" value="1"/>
</dbReference>
<feature type="transmembrane region" description="Helical" evidence="10">
    <location>
        <begin position="130"/>
        <end position="150"/>
    </location>
</feature>
<name>A0A7T7XNL7_9SPIR</name>
<evidence type="ECO:0000256" key="3">
    <source>
        <dbReference type="ARBA" id="ARBA00022449"/>
    </source>
</evidence>
<dbReference type="CDD" id="cd13138">
    <property type="entry name" value="MATE_yoeA_like"/>
    <property type="match status" value="1"/>
</dbReference>
<evidence type="ECO:0000313" key="12">
    <source>
        <dbReference type="Proteomes" id="UP000595917"/>
    </source>
</evidence>
<dbReference type="NCBIfam" id="TIGR00797">
    <property type="entry name" value="matE"/>
    <property type="match status" value="1"/>
</dbReference>
<feature type="transmembrane region" description="Helical" evidence="10">
    <location>
        <begin position="91"/>
        <end position="110"/>
    </location>
</feature>
<dbReference type="GO" id="GO:0042910">
    <property type="term" value="F:xenobiotic transmembrane transporter activity"/>
    <property type="evidence" value="ECO:0007669"/>
    <property type="project" value="InterPro"/>
</dbReference>
<keyword evidence="2" id="KW-0813">Transport</keyword>
<proteinExistence type="predicted"/>
<evidence type="ECO:0000256" key="2">
    <source>
        <dbReference type="ARBA" id="ARBA00022448"/>
    </source>
</evidence>
<organism evidence="11 12">
    <name type="scientific">Breznakiella homolactica</name>
    <dbReference type="NCBI Taxonomy" id="2798577"/>
    <lineage>
        <taxon>Bacteria</taxon>
        <taxon>Pseudomonadati</taxon>
        <taxon>Spirochaetota</taxon>
        <taxon>Spirochaetia</taxon>
        <taxon>Spirochaetales</taxon>
        <taxon>Breznakiellaceae</taxon>
        <taxon>Breznakiella</taxon>
    </lineage>
</organism>
<dbReference type="GO" id="GO:0015297">
    <property type="term" value="F:antiporter activity"/>
    <property type="evidence" value="ECO:0007669"/>
    <property type="project" value="UniProtKB-KW"/>
</dbReference>
<feature type="transmembrane region" description="Helical" evidence="10">
    <location>
        <begin position="191"/>
        <end position="211"/>
    </location>
</feature>
<comment type="subcellular location">
    <subcellularLocation>
        <location evidence="1">Cell membrane</location>
        <topology evidence="1">Multi-pass membrane protein</topology>
    </subcellularLocation>
</comment>
<keyword evidence="8 10" id="KW-0472">Membrane</keyword>
<dbReference type="AlphaFoldDB" id="A0A7T7XNL7"/>
<dbReference type="KEGG" id="bhc:JFL75_01215"/>
<protein>
    <recommendedName>
        <fullName evidence="9">Multidrug-efflux transporter</fullName>
    </recommendedName>
</protein>
<evidence type="ECO:0000256" key="4">
    <source>
        <dbReference type="ARBA" id="ARBA00022475"/>
    </source>
</evidence>
<keyword evidence="6 10" id="KW-1133">Transmembrane helix</keyword>
<feature type="transmembrane region" description="Helical" evidence="10">
    <location>
        <begin position="355"/>
        <end position="373"/>
    </location>
</feature>
<feature type="transmembrane region" description="Helical" evidence="10">
    <location>
        <begin position="162"/>
        <end position="185"/>
    </location>
</feature>
<evidence type="ECO:0000256" key="1">
    <source>
        <dbReference type="ARBA" id="ARBA00004651"/>
    </source>
</evidence>